<gene>
    <name evidence="8" type="primary">LOC108897247</name>
</gene>
<dbReference type="InterPro" id="IPR050671">
    <property type="entry name" value="CD300_family_receptors"/>
</dbReference>
<keyword evidence="4" id="KW-1133">Transmembrane helix</keyword>
<dbReference type="RefSeq" id="XP_050932720.1">
    <property type="nucleotide sequence ID" value="XM_051076763.1"/>
</dbReference>
<evidence type="ECO:0000256" key="2">
    <source>
        <dbReference type="ARBA" id="ARBA00022692"/>
    </source>
</evidence>
<evidence type="ECO:0000256" key="4">
    <source>
        <dbReference type="SAM" id="Phobius"/>
    </source>
</evidence>
<evidence type="ECO:0000256" key="5">
    <source>
        <dbReference type="SAM" id="SignalP"/>
    </source>
</evidence>
<keyword evidence="2 4" id="KW-0812">Transmembrane</keyword>
<sequence length="350" mass="39414">MAVYLRILLTLTGLTGIHSITTVSKVSVRPGDSISIPCLYGSQYRDHVKYLCKGYYWSSCSEVVKTNQPYSSGKFSISDDKTQRIFTVTIKDLTDKDTDYWCAVEINQGDDIRKYFHLSVTRDKVFPSLYVDHQEMTGFNGDSITIICNYRNSGEMKWCRLGRNCVRSSGSIDGTTVTINQVHTVTMSGLTTQSSGWYLCVKGDLQMPVHVTVTEKPTTTTSCLTTLSHITDHNFEERIQDRASVDPKSLIIPLSLLVFIVMVTLLIWFMLKKHKQSKSESSAMATAGEEVTYCNVGYMRETSGQRSHAESDMDVMYSSVVTIKQQKIKRVEAQDNDVTYSTLAQPNQKI</sequence>
<keyword evidence="5" id="KW-0732">Signal</keyword>
<dbReference type="SUPFAM" id="SSF48726">
    <property type="entry name" value="Immunoglobulin"/>
    <property type="match status" value="2"/>
</dbReference>
<dbReference type="GO" id="GO:0004888">
    <property type="term" value="F:transmembrane signaling receptor activity"/>
    <property type="evidence" value="ECO:0007669"/>
    <property type="project" value="TreeGrafter"/>
</dbReference>
<dbReference type="Proteomes" id="UP000694890">
    <property type="component" value="Linkage group LG16_LG22"/>
</dbReference>
<evidence type="ECO:0000256" key="3">
    <source>
        <dbReference type="ARBA" id="ARBA00023136"/>
    </source>
</evidence>
<evidence type="ECO:0000313" key="8">
    <source>
        <dbReference type="RefSeq" id="XP_050932720.1"/>
    </source>
</evidence>
<dbReference type="InterPro" id="IPR013783">
    <property type="entry name" value="Ig-like_fold"/>
</dbReference>
<dbReference type="AlphaFoldDB" id="A0AAJ8BGP8"/>
<feature type="domain" description="Immunoglobulin" evidence="6">
    <location>
        <begin position="23"/>
        <end position="121"/>
    </location>
</feature>
<evidence type="ECO:0000259" key="6">
    <source>
        <dbReference type="SMART" id="SM00409"/>
    </source>
</evidence>
<dbReference type="InterPro" id="IPR036179">
    <property type="entry name" value="Ig-like_dom_sf"/>
</dbReference>
<comment type="subcellular location">
    <subcellularLocation>
        <location evidence="1">Membrane</location>
    </subcellularLocation>
</comment>
<evidence type="ECO:0000313" key="7">
    <source>
        <dbReference type="Proteomes" id="UP000694890"/>
    </source>
</evidence>
<dbReference type="SMART" id="SM00409">
    <property type="entry name" value="IG"/>
    <property type="match status" value="2"/>
</dbReference>
<feature type="signal peptide" evidence="5">
    <location>
        <begin position="1"/>
        <end position="19"/>
    </location>
</feature>
<protein>
    <submittedName>
        <fullName evidence="8">LOW QUALITY PROTEIN: uncharacterized protein LOC108897247</fullName>
    </submittedName>
</protein>
<dbReference type="PANTHER" id="PTHR11860:SF118">
    <property type="entry name" value="CMRF35-LIKE MOLECULE 3-RELATED"/>
    <property type="match status" value="1"/>
</dbReference>
<feature type="transmembrane region" description="Helical" evidence="4">
    <location>
        <begin position="250"/>
        <end position="271"/>
    </location>
</feature>
<feature type="chain" id="PRO_5042592272" evidence="5">
    <location>
        <begin position="20"/>
        <end position="350"/>
    </location>
</feature>
<reference evidence="8" key="1">
    <citation type="submission" date="2025-08" db="UniProtKB">
        <authorList>
            <consortium name="RefSeq"/>
        </authorList>
    </citation>
    <scope>IDENTIFICATION</scope>
    <source>
        <tissue evidence="8">Brain</tissue>
    </source>
</reference>
<dbReference type="Gene3D" id="2.60.40.10">
    <property type="entry name" value="Immunoglobulins"/>
    <property type="match status" value="2"/>
</dbReference>
<dbReference type="GO" id="GO:0005886">
    <property type="term" value="C:plasma membrane"/>
    <property type="evidence" value="ECO:0007669"/>
    <property type="project" value="TreeGrafter"/>
</dbReference>
<evidence type="ECO:0000256" key="1">
    <source>
        <dbReference type="ARBA" id="ARBA00004370"/>
    </source>
</evidence>
<name>A0AAJ8BGP8_LATCA</name>
<organism evidence="7 8">
    <name type="scientific">Lates calcarifer</name>
    <name type="common">Barramundi</name>
    <name type="synonym">Holocentrus calcarifer</name>
    <dbReference type="NCBI Taxonomy" id="8187"/>
    <lineage>
        <taxon>Eukaryota</taxon>
        <taxon>Metazoa</taxon>
        <taxon>Chordata</taxon>
        <taxon>Craniata</taxon>
        <taxon>Vertebrata</taxon>
        <taxon>Euteleostomi</taxon>
        <taxon>Actinopterygii</taxon>
        <taxon>Neopterygii</taxon>
        <taxon>Teleostei</taxon>
        <taxon>Neoteleostei</taxon>
        <taxon>Acanthomorphata</taxon>
        <taxon>Carangaria</taxon>
        <taxon>Carangaria incertae sedis</taxon>
        <taxon>Centropomidae</taxon>
        <taxon>Lates</taxon>
    </lineage>
</organism>
<dbReference type="KEGG" id="lcf:108897247"/>
<keyword evidence="3 4" id="KW-0472">Membrane</keyword>
<dbReference type="GeneID" id="108897247"/>
<accession>A0AAJ8BGP8</accession>
<dbReference type="PANTHER" id="PTHR11860">
    <property type="entry name" value="POLYMERIC-IMMUNOGLOBULIN RECEPTOR"/>
    <property type="match status" value="1"/>
</dbReference>
<dbReference type="InterPro" id="IPR003599">
    <property type="entry name" value="Ig_sub"/>
</dbReference>
<proteinExistence type="predicted"/>
<feature type="domain" description="Immunoglobulin" evidence="6">
    <location>
        <begin position="133"/>
        <end position="214"/>
    </location>
</feature>